<evidence type="ECO:0000313" key="3">
    <source>
        <dbReference type="Proteomes" id="UP000825729"/>
    </source>
</evidence>
<evidence type="ECO:0008006" key="4">
    <source>
        <dbReference type="Google" id="ProtNLM"/>
    </source>
</evidence>
<gene>
    <name evidence="2" type="ORF">H6P81_017808</name>
</gene>
<feature type="compositionally biased region" description="Basic and acidic residues" evidence="1">
    <location>
        <begin position="189"/>
        <end position="199"/>
    </location>
</feature>
<organism evidence="2 3">
    <name type="scientific">Aristolochia fimbriata</name>
    <name type="common">White veined hardy Dutchman's pipe vine</name>
    <dbReference type="NCBI Taxonomy" id="158543"/>
    <lineage>
        <taxon>Eukaryota</taxon>
        <taxon>Viridiplantae</taxon>
        <taxon>Streptophyta</taxon>
        <taxon>Embryophyta</taxon>
        <taxon>Tracheophyta</taxon>
        <taxon>Spermatophyta</taxon>
        <taxon>Magnoliopsida</taxon>
        <taxon>Magnoliidae</taxon>
        <taxon>Piperales</taxon>
        <taxon>Aristolochiaceae</taxon>
        <taxon>Aristolochia</taxon>
    </lineage>
</organism>
<evidence type="ECO:0000256" key="1">
    <source>
        <dbReference type="SAM" id="MobiDB-lite"/>
    </source>
</evidence>
<dbReference type="InterPro" id="IPR038859">
    <property type="entry name" value="RHL1"/>
</dbReference>
<reference evidence="2 3" key="1">
    <citation type="submission" date="2021-07" db="EMBL/GenBank/DDBJ databases">
        <title>The Aristolochia fimbriata genome: insights into angiosperm evolution, floral development and chemical biosynthesis.</title>
        <authorList>
            <person name="Jiao Y."/>
        </authorList>
    </citation>
    <scope>NUCLEOTIDE SEQUENCE [LARGE SCALE GENOMIC DNA]</scope>
    <source>
        <strain evidence="2">IBCAS-2021</strain>
        <tissue evidence="2">Leaf</tissue>
    </source>
</reference>
<name>A0AAV7E117_ARIFI</name>
<accession>A0AAV7E117</accession>
<protein>
    <recommendedName>
        <fullName evidence="4">DNA-binding protein RHL1</fullName>
    </recommendedName>
</protein>
<keyword evidence="3" id="KW-1185">Reference proteome</keyword>
<feature type="compositionally biased region" description="Polar residues" evidence="1">
    <location>
        <begin position="226"/>
        <end position="242"/>
    </location>
</feature>
<feature type="region of interest" description="Disordered" evidence="1">
    <location>
        <begin position="174"/>
        <end position="251"/>
    </location>
</feature>
<comment type="caution">
    <text evidence="2">The sequence shown here is derived from an EMBL/GenBank/DDBJ whole genome shotgun (WGS) entry which is preliminary data.</text>
</comment>
<evidence type="ECO:0000313" key="2">
    <source>
        <dbReference type="EMBL" id="KAG9441954.1"/>
    </source>
</evidence>
<sequence>MVRPSSKKSEKIEKAQENDETKERKRLKQLAFSKNLLSQTTVKSSALLNPSKLVCRHHGVDVIKKGQRKNKFLFSFPGLLAPISGGKMGELKDLGTKNPILYVDFPQGRMKLFGTIVYPKNKYLTMQFGRTAKSVMCEDIFESMIVFSDAWWIGKIEENPDELQLEFPRELNEGKQPEYDFKGGAGAMSEEKSGVDKVRKEHVHPVSPESESKDVISVDSDPLLQKNLNGGNELTPVRQSARTAGKKFNFP</sequence>
<feature type="region of interest" description="Disordered" evidence="1">
    <location>
        <begin position="1"/>
        <end position="25"/>
    </location>
</feature>
<dbReference type="GO" id="GO:0003677">
    <property type="term" value="F:DNA binding"/>
    <property type="evidence" value="ECO:0007669"/>
    <property type="project" value="InterPro"/>
</dbReference>
<dbReference type="GO" id="GO:0042023">
    <property type="term" value="P:DNA endoreduplication"/>
    <property type="evidence" value="ECO:0007669"/>
    <property type="project" value="InterPro"/>
</dbReference>
<dbReference type="PANTHER" id="PTHR35698:SF2">
    <property type="entry name" value="DNA-BINDING PROTEIN RHL1"/>
    <property type="match status" value="1"/>
</dbReference>
<feature type="compositionally biased region" description="Basic and acidic residues" evidence="1">
    <location>
        <begin position="7"/>
        <end position="23"/>
    </location>
</feature>
<dbReference type="AlphaFoldDB" id="A0AAV7E117"/>
<dbReference type="EMBL" id="JAINDJ010000007">
    <property type="protein sequence ID" value="KAG9441954.1"/>
    <property type="molecule type" value="Genomic_DNA"/>
</dbReference>
<dbReference type="Proteomes" id="UP000825729">
    <property type="component" value="Unassembled WGS sequence"/>
</dbReference>
<proteinExistence type="predicted"/>
<dbReference type="PANTHER" id="PTHR35698">
    <property type="entry name" value="DNA-BINDING PROTEIN RHL1"/>
    <property type="match status" value="1"/>
</dbReference>